<evidence type="ECO:0000313" key="2">
    <source>
        <dbReference type="EMBL" id="KAA8530833.1"/>
    </source>
</evidence>
<sequence length="78" mass="8267">MAVPPPPHVTDAIATTHVANTTNLVRVLCIDRSERDGQDHSDALKLDLGLSSGLGSSEVGSSHLKEEIEATDELYVAD</sequence>
<evidence type="ECO:0000313" key="3">
    <source>
        <dbReference type="Proteomes" id="UP000325577"/>
    </source>
</evidence>
<gene>
    <name evidence="2" type="ORF">F0562_005543</name>
</gene>
<proteinExistence type="predicted"/>
<dbReference type="AlphaFoldDB" id="A0A5J5AIH4"/>
<reference evidence="2 3" key="1">
    <citation type="submission" date="2019-09" db="EMBL/GenBank/DDBJ databases">
        <title>A chromosome-level genome assembly of the Chinese tupelo Nyssa sinensis.</title>
        <authorList>
            <person name="Yang X."/>
            <person name="Kang M."/>
            <person name="Yang Y."/>
            <person name="Xiong H."/>
            <person name="Wang M."/>
            <person name="Zhang Z."/>
            <person name="Wang Z."/>
            <person name="Wu H."/>
            <person name="Ma T."/>
            <person name="Liu J."/>
            <person name="Xi Z."/>
        </authorList>
    </citation>
    <scope>NUCLEOTIDE SEQUENCE [LARGE SCALE GENOMIC DNA]</scope>
    <source>
        <strain evidence="2">J267</strain>
        <tissue evidence="2">Leaf</tissue>
    </source>
</reference>
<feature type="region of interest" description="Disordered" evidence="1">
    <location>
        <begin position="55"/>
        <end position="78"/>
    </location>
</feature>
<dbReference type="Proteomes" id="UP000325577">
    <property type="component" value="Linkage Group LG2"/>
</dbReference>
<name>A0A5J5AIH4_9ASTE</name>
<evidence type="ECO:0000256" key="1">
    <source>
        <dbReference type="SAM" id="MobiDB-lite"/>
    </source>
</evidence>
<dbReference type="EMBL" id="CM018043">
    <property type="protein sequence ID" value="KAA8530833.1"/>
    <property type="molecule type" value="Genomic_DNA"/>
</dbReference>
<organism evidence="2 3">
    <name type="scientific">Nyssa sinensis</name>
    <dbReference type="NCBI Taxonomy" id="561372"/>
    <lineage>
        <taxon>Eukaryota</taxon>
        <taxon>Viridiplantae</taxon>
        <taxon>Streptophyta</taxon>
        <taxon>Embryophyta</taxon>
        <taxon>Tracheophyta</taxon>
        <taxon>Spermatophyta</taxon>
        <taxon>Magnoliopsida</taxon>
        <taxon>eudicotyledons</taxon>
        <taxon>Gunneridae</taxon>
        <taxon>Pentapetalae</taxon>
        <taxon>asterids</taxon>
        <taxon>Cornales</taxon>
        <taxon>Nyssaceae</taxon>
        <taxon>Nyssa</taxon>
    </lineage>
</organism>
<accession>A0A5J5AIH4</accession>
<keyword evidence="3" id="KW-1185">Reference proteome</keyword>
<protein>
    <submittedName>
        <fullName evidence="2">Uncharacterized protein</fullName>
    </submittedName>
</protein>